<proteinExistence type="predicted"/>
<dbReference type="GO" id="GO:0007165">
    <property type="term" value="P:signal transduction"/>
    <property type="evidence" value="ECO:0007669"/>
    <property type="project" value="InterPro"/>
</dbReference>
<evidence type="ECO:0000256" key="2">
    <source>
        <dbReference type="SAM" id="MobiDB-lite"/>
    </source>
</evidence>
<dbReference type="AlphaFoldDB" id="A0A1D1V895"/>
<dbReference type="STRING" id="947166.A0A1D1V895"/>
<dbReference type="EMBL" id="BDGG01000004">
    <property type="protein sequence ID" value="GAU97864.1"/>
    <property type="molecule type" value="Genomic_DNA"/>
</dbReference>
<feature type="compositionally biased region" description="Basic and acidic residues" evidence="2">
    <location>
        <begin position="217"/>
        <end position="230"/>
    </location>
</feature>
<dbReference type="InterPro" id="IPR033593">
    <property type="entry name" value="N-RASSF"/>
</dbReference>
<dbReference type="InterPro" id="IPR000159">
    <property type="entry name" value="RA_dom"/>
</dbReference>
<dbReference type="SUPFAM" id="SSF54236">
    <property type="entry name" value="Ubiquitin-like"/>
    <property type="match status" value="1"/>
</dbReference>
<evidence type="ECO:0000259" key="3">
    <source>
        <dbReference type="Pfam" id="PF00788"/>
    </source>
</evidence>
<dbReference type="Proteomes" id="UP000186922">
    <property type="component" value="Unassembled WGS sequence"/>
</dbReference>
<organism evidence="4 5">
    <name type="scientific">Ramazzottius varieornatus</name>
    <name type="common">Water bear</name>
    <name type="synonym">Tardigrade</name>
    <dbReference type="NCBI Taxonomy" id="947166"/>
    <lineage>
        <taxon>Eukaryota</taxon>
        <taxon>Metazoa</taxon>
        <taxon>Ecdysozoa</taxon>
        <taxon>Tardigrada</taxon>
        <taxon>Eutardigrada</taxon>
        <taxon>Parachela</taxon>
        <taxon>Hypsibioidea</taxon>
        <taxon>Ramazzottiidae</taxon>
        <taxon>Ramazzottius</taxon>
    </lineage>
</organism>
<protein>
    <recommendedName>
        <fullName evidence="3">Ras-associating domain-containing protein</fullName>
    </recommendedName>
</protein>
<evidence type="ECO:0000256" key="1">
    <source>
        <dbReference type="SAM" id="Coils"/>
    </source>
</evidence>
<keyword evidence="5" id="KW-1185">Reference proteome</keyword>
<dbReference type="OrthoDB" id="10051571at2759"/>
<dbReference type="PANTHER" id="PTHR15286">
    <property type="entry name" value="RAS-ASSOCIATING DOMAIN CONTAINING PROTEIN"/>
    <property type="match status" value="1"/>
</dbReference>
<feature type="domain" description="Ras-associating" evidence="3">
    <location>
        <begin position="2"/>
        <end position="82"/>
    </location>
</feature>
<sequence length="498" mass="55317">MEVKVYVDGLQRSICGVGKDTTCQDIVYALAHATGKRGRFVLVERSLRGKHEKPLAPSDPILLLLQQKGEFWHDVQFVLLQTEQSGNAATSFQHSLSPLPTESPFQRSFDGKGGTMRKSLSSCRSDFSLAKPNQNNTKVSGISFPMGVVENNFATDLIATKAMKKAVSHGQMVPPLANQVLQVPIMPYGSEIPYDFNEGAPSAEISSKKGSVRNGNAHKEASQKASDKRKQLVQGIEQQSAELENTQQREYQVDKEISMWESKLALLSEEIESVENSTKKQRLSEKSVSAEISQLLNLSLENVLQQRLDEIEAVKGEMHNIKASIDDREADIKRTHARVQELSRELDREEAKNVQQLNSLVKAERDKVARGLHQLVIIQAQQDRRLEEASLEEQRLDSTILASQLELDSLQSTLKKVNFAGFVTSSIPHATSTDTLSEFATTNAESLRSGPQQQNAVMTAVKLENRASPTPPARKTTPSQRIIVLKRNTARDPQGMWV</sequence>
<comment type="caution">
    <text evidence="4">The sequence shown here is derived from an EMBL/GenBank/DDBJ whole genome shotgun (WGS) entry which is preliminary data.</text>
</comment>
<gene>
    <name evidence="4" type="primary">RvY_09090-1</name>
    <name evidence="4" type="synonym">RvY_09090.1</name>
    <name evidence="4" type="ORF">RvY_09090</name>
</gene>
<dbReference type="InterPro" id="IPR029071">
    <property type="entry name" value="Ubiquitin-like_domsf"/>
</dbReference>
<dbReference type="Pfam" id="PF00788">
    <property type="entry name" value="RA"/>
    <property type="match status" value="1"/>
</dbReference>
<evidence type="ECO:0000313" key="4">
    <source>
        <dbReference type="EMBL" id="GAU97864.1"/>
    </source>
</evidence>
<accession>A0A1D1V895</accession>
<evidence type="ECO:0000313" key="5">
    <source>
        <dbReference type="Proteomes" id="UP000186922"/>
    </source>
</evidence>
<dbReference type="PANTHER" id="PTHR15286:SF6">
    <property type="entry name" value="GH01133P"/>
    <property type="match status" value="1"/>
</dbReference>
<feature type="coiled-coil region" evidence="1">
    <location>
        <begin position="325"/>
        <end position="366"/>
    </location>
</feature>
<reference evidence="4 5" key="1">
    <citation type="journal article" date="2016" name="Nat. Commun.">
        <title>Extremotolerant tardigrade genome and improved radiotolerance of human cultured cells by tardigrade-unique protein.</title>
        <authorList>
            <person name="Hashimoto T."/>
            <person name="Horikawa D.D."/>
            <person name="Saito Y."/>
            <person name="Kuwahara H."/>
            <person name="Kozuka-Hata H."/>
            <person name="Shin-I T."/>
            <person name="Minakuchi Y."/>
            <person name="Ohishi K."/>
            <person name="Motoyama A."/>
            <person name="Aizu T."/>
            <person name="Enomoto A."/>
            <person name="Kondo K."/>
            <person name="Tanaka S."/>
            <person name="Hara Y."/>
            <person name="Koshikawa S."/>
            <person name="Sagara H."/>
            <person name="Miura T."/>
            <person name="Yokobori S."/>
            <person name="Miyagawa K."/>
            <person name="Suzuki Y."/>
            <person name="Kubo T."/>
            <person name="Oyama M."/>
            <person name="Kohara Y."/>
            <person name="Fujiyama A."/>
            <person name="Arakawa K."/>
            <person name="Katayama T."/>
            <person name="Toyoda A."/>
            <person name="Kunieda T."/>
        </authorList>
    </citation>
    <scope>NUCLEOTIDE SEQUENCE [LARGE SCALE GENOMIC DNA]</scope>
    <source>
        <strain evidence="4 5">YOKOZUNA-1</strain>
    </source>
</reference>
<dbReference type="Gene3D" id="3.10.20.90">
    <property type="entry name" value="Phosphatidylinositol 3-kinase Catalytic Subunit, Chain A, domain 1"/>
    <property type="match status" value="1"/>
</dbReference>
<name>A0A1D1V895_RAMVA</name>
<feature type="region of interest" description="Disordered" evidence="2">
    <location>
        <begin position="203"/>
        <end position="235"/>
    </location>
</feature>
<keyword evidence="1" id="KW-0175">Coiled coil</keyword>